<organism evidence="2 3">
    <name type="scientific">Mycena albidolilacea</name>
    <dbReference type="NCBI Taxonomy" id="1033008"/>
    <lineage>
        <taxon>Eukaryota</taxon>
        <taxon>Fungi</taxon>
        <taxon>Dikarya</taxon>
        <taxon>Basidiomycota</taxon>
        <taxon>Agaricomycotina</taxon>
        <taxon>Agaricomycetes</taxon>
        <taxon>Agaricomycetidae</taxon>
        <taxon>Agaricales</taxon>
        <taxon>Marasmiineae</taxon>
        <taxon>Mycenaceae</taxon>
        <taxon>Mycena</taxon>
    </lineage>
</organism>
<reference evidence="2" key="1">
    <citation type="submission" date="2023-03" db="EMBL/GenBank/DDBJ databases">
        <title>Massive genome expansion in bonnet fungi (Mycena s.s.) driven by repeated elements and novel gene families across ecological guilds.</title>
        <authorList>
            <consortium name="Lawrence Berkeley National Laboratory"/>
            <person name="Harder C.B."/>
            <person name="Miyauchi S."/>
            <person name="Viragh M."/>
            <person name="Kuo A."/>
            <person name="Thoen E."/>
            <person name="Andreopoulos B."/>
            <person name="Lu D."/>
            <person name="Skrede I."/>
            <person name="Drula E."/>
            <person name="Henrissat B."/>
            <person name="Morin E."/>
            <person name="Kohler A."/>
            <person name="Barry K."/>
            <person name="LaButti K."/>
            <person name="Morin E."/>
            <person name="Salamov A."/>
            <person name="Lipzen A."/>
            <person name="Mereny Z."/>
            <person name="Hegedus B."/>
            <person name="Baldrian P."/>
            <person name="Stursova M."/>
            <person name="Weitz H."/>
            <person name="Taylor A."/>
            <person name="Grigoriev I.V."/>
            <person name="Nagy L.G."/>
            <person name="Martin F."/>
            <person name="Kauserud H."/>
        </authorList>
    </citation>
    <scope>NUCLEOTIDE SEQUENCE</scope>
    <source>
        <strain evidence="2">CBHHK002</strain>
    </source>
</reference>
<feature type="region of interest" description="Disordered" evidence="1">
    <location>
        <begin position="15"/>
        <end position="95"/>
    </location>
</feature>
<evidence type="ECO:0000313" key="3">
    <source>
        <dbReference type="Proteomes" id="UP001218218"/>
    </source>
</evidence>
<sequence>MNKLEAVTASLQGGEKWQWRGAGNRVGSDSEHEQAGGASLQGGEKRQWQGAGNAMAGWRSVDSTAGEDNISGQALSGGINQQGGWARGGSKQGGRWMPAGGTGIRGAWVVAVPDVDKAPTPGAEEALKKKSKVVLKRRVLIESRGIHRDGPGYRVNPRVWRTGIRGYGYGLAFLNPHRFCVPDPQTRGFFQVQIFVVRRLGLLGVVVYLKRNTEVPVNFYF</sequence>
<dbReference type="AlphaFoldDB" id="A0AAD6ZLH4"/>
<name>A0AAD6ZLH4_9AGAR</name>
<comment type="caution">
    <text evidence="2">The sequence shown here is derived from an EMBL/GenBank/DDBJ whole genome shotgun (WGS) entry which is preliminary data.</text>
</comment>
<dbReference type="Proteomes" id="UP001218218">
    <property type="component" value="Unassembled WGS sequence"/>
</dbReference>
<evidence type="ECO:0000313" key="2">
    <source>
        <dbReference type="EMBL" id="KAJ7327996.1"/>
    </source>
</evidence>
<evidence type="ECO:0000256" key="1">
    <source>
        <dbReference type="SAM" id="MobiDB-lite"/>
    </source>
</evidence>
<dbReference type="EMBL" id="JARIHO010000040">
    <property type="protein sequence ID" value="KAJ7327996.1"/>
    <property type="molecule type" value="Genomic_DNA"/>
</dbReference>
<accession>A0AAD6ZLH4</accession>
<protein>
    <submittedName>
        <fullName evidence="2">Uncharacterized protein</fullName>
    </submittedName>
</protein>
<keyword evidence="3" id="KW-1185">Reference proteome</keyword>
<proteinExistence type="predicted"/>
<gene>
    <name evidence="2" type="ORF">DFH08DRAFT_816158</name>
</gene>
<feature type="compositionally biased region" description="Polar residues" evidence="1">
    <location>
        <begin position="70"/>
        <end position="83"/>
    </location>
</feature>